<evidence type="ECO:0000313" key="3">
    <source>
        <dbReference type="Proteomes" id="UP000319449"/>
    </source>
</evidence>
<organism evidence="2 3">
    <name type="scientific">Geobacter argillaceus</name>
    <dbReference type="NCBI Taxonomy" id="345631"/>
    <lineage>
        <taxon>Bacteria</taxon>
        <taxon>Pseudomonadati</taxon>
        <taxon>Thermodesulfobacteriota</taxon>
        <taxon>Desulfuromonadia</taxon>
        <taxon>Geobacterales</taxon>
        <taxon>Geobacteraceae</taxon>
        <taxon>Geobacter</taxon>
    </lineage>
</organism>
<feature type="domain" description="EthD" evidence="1">
    <location>
        <begin position="18"/>
        <end position="91"/>
    </location>
</feature>
<proteinExistence type="predicted"/>
<dbReference type="AlphaFoldDB" id="A0A562V099"/>
<dbReference type="Gene3D" id="3.30.70.100">
    <property type="match status" value="1"/>
</dbReference>
<dbReference type="NCBIfam" id="TIGR02118">
    <property type="entry name" value="EthD family reductase"/>
    <property type="match status" value="1"/>
</dbReference>
<dbReference type="RefSeq" id="WP_145026290.1">
    <property type="nucleotide sequence ID" value="NZ_VLLN01000054.1"/>
</dbReference>
<protein>
    <submittedName>
        <fullName evidence="2">Uncharacterized protein (TIGR02118 family)</fullName>
    </submittedName>
</protein>
<comment type="caution">
    <text evidence="2">The sequence shown here is derived from an EMBL/GenBank/DDBJ whole genome shotgun (WGS) entry which is preliminary data.</text>
</comment>
<accession>A0A562V099</accession>
<gene>
    <name evidence="2" type="ORF">JN12_04033</name>
</gene>
<evidence type="ECO:0000259" key="1">
    <source>
        <dbReference type="Pfam" id="PF07110"/>
    </source>
</evidence>
<dbReference type="GO" id="GO:0016491">
    <property type="term" value="F:oxidoreductase activity"/>
    <property type="evidence" value="ECO:0007669"/>
    <property type="project" value="InterPro"/>
</dbReference>
<dbReference type="Pfam" id="PF07110">
    <property type="entry name" value="EthD"/>
    <property type="match status" value="1"/>
</dbReference>
<dbReference type="SUPFAM" id="SSF54909">
    <property type="entry name" value="Dimeric alpha+beta barrel"/>
    <property type="match status" value="1"/>
</dbReference>
<dbReference type="Proteomes" id="UP000319449">
    <property type="component" value="Unassembled WGS sequence"/>
</dbReference>
<dbReference type="PANTHER" id="PTHR40260">
    <property type="entry name" value="BLR8190 PROTEIN"/>
    <property type="match status" value="1"/>
</dbReference>
<dbReference type="InterPro" id="IPR009799">
    <property type="entry name" value="EthD_dom"/>
</dbReference>
<dbReference type="EMBL" id="VLLN01000054">
    <property type="protein sequence ID" value="TWJ11268.1"/>
    <property type="molecule type" value="Genomic_DNA"/>
</dbReference>
<name>A0A562V099_9BACT</name>
<evidence type="ECO:0000313" key="2">
    <source>
        <dbReference type="EMBL" id="TWJ11268.1"/>
    </source>
</evidence>
<sequence length="103" mass="11087">MIKVSVLYPHGAGSRFDMEYYCTSHMPMVREKLGTACKGVAVEQGLGGGEPGSPAPYVAMGHMLFDSVEAFQAAFGPHAETFMGDIPNYTDIQPVIQISSVKM</sequence>
<reference evidence="2 3" key="1">
    <citation type="submission" date="2019-07" db="EMBL/GenBank/DDBJ databases">
        <title>Genomic Encyclopedia of Archaeal and Bacterial Type Strains, Phase II (KMG-II): from individual species to whole genera.</title>
        <authorList>
            <person name="Goeker M."/>
        </authorList>
    </citation>
    <scope>NUCLEOTIDE SEQUENCE [LARGE SCALE GENOMIC DNA]</scope>
    <source>
        <strain evidence="2 3">ATCC BAA-1139</strain>
    </source>
</reference>
<keyword evidence="3" id="KW-1185">Reference proteome</keyword>
<dbReference type="InterPro" id="IPR011008">
    <property type="entry name" value="Dimeric_a/b-barrel"/>
</dbReference>
<dbReference type="PANTHER" id="PTHR40260:SF2">
    <property type="entry name" value="BLR8190 PROTEIN"/>
    <property type="match status" value="1"/>
</dbReference>
<dbReference type="OrthoDB" id="5343971at2"/>